<keyword evidence="6" id="KW-1185">Reference proteome</keyword>
<reference evidence="5" key="2">
    <citation type="journal article" date="2023" name="BMC Genomics">
        <title>Pest status, molecular evolution, and epigenetic factors derived from the genome assembly of Frankliniella fusca, a thysanopteran phytovirus vector.</title>
        <authorList>
            <person name="Catto M.A."/>
            <person name="Labadie P.E."/>
            <person name="Jacobson A.L."/>
            <person name="Kennedy G.G."/>
            <person name="Srinivasan R."/>
            <person name="Hunt B.G."/>
        </authorList>
    </citation>
    <scope>NUCLEOTIDE SEQUENCE</scope>
    <source>
        <strain evidence="5">PL_HMW_Pooled</strain>
    </source>
</reference>
<comment type="subcellular location">
    <subcellularLocation>
        <location evidence="1">Nucleus</location>
    </subcellularLocation>
</comment>
<evidence type="ECO:0000313" key="5">
    <source>
        <dbReference type="EMBL" id="KAK3925561.1"/>
    </source>
</evidence>
<dbReference type="InterPro" id="IPR003347">
    <property type="entry name" value="JmjC_dom"/>
</dbReference>
<organism evidence="5 6">
    <name type="scientific">Frankliniella fusca</name>
    <dbReference type="NCBI Taxonomy" id="407009"/>
    <lineage>
        <taxon>Eukaryota</taxon>
        <taxon>Metazoa</taxon>
        <taxon>Ecdysozoa</taxon>
        <taxon>Arthropoda</taxon>
        <taxon>Hexapoda</taxon>
        <taxon>Insecta</taxon>
        <taxon>Pterygota</taxon>
        <taxon>Neoptera</taxon>
        <taxon>Paraneoptera</taxon>
        <taxon>Thysanoptera</taxon>
        <taxon>Terebrantia</taxon>
        <taxon>Thripoidea</taxon>
        <taxon>Thripidae</taxon>
        <taxon>Frankliniella</taxon>
    </lineage>
</organism>
<dbReference type="AlphaFoldDB" id="A0AAE1HRN6"/>
<dbReference type="EMBL" id="JAHWGI010001231">
    <property type="protein sequence ID" value="KAK3925561.1"/>
    <property type="molecule type" value="Genomic_DNA"/>
</dbReference>
<dbReference type="Proteomes" id="UP001219518">
    <property type="component" value="Unassembled WGS sequence"/>
</dbReference>
<name>A0AAE1HRN6_9NEOP</name>
<protein>
    <submittedName>
        <fullName evidence="5">Lysine-specific demethylase 4</fullName>
    </submittedName>
</protein>
<dbReference type="GO" id="GO:0000785">
    <property type="term" value="C:chromatin"/>
    <property type="evidence" value="ECO:0007669"/>
    <property type="project" value="TreeGrafter"/>
</dbReference>
<evidence type="ECO:0000313" key="6">
    <source>
        <dbReference type="Proteomes" id="UP001219518"/>
    </source>
</evidence>
<dbReference type="GO" id="GO:0034647">
    <property type="term" value="F:histone H3K4me/H3K4me2/H3K4me3 demethylase activity"/>
    <property type="evidence" value="ECO:0007669"/>
    <property type="project" value="TreeGrafter"/>
</dbReference>
<evidence type="ECO:0000259" key="4">
    <source>
        <dbReference type="PROSITE" id="PS51184"/>
    </source>
</evidence>
<dbReference type="Gene3D" id="2.60.120.650">
    <property type="entry name" value="Cupin"/>
    <property type="match status" value="1"/>
</dbReference>
<dbReference type="PROSITE" id="PS51184">
    <property type="entry name" value="JMJC"/>
    <property type="match status" value="1"/>
</dbReference>
<keyword evidence="2" id="KW-0539">Nucleus</keyword>
<dbReference type="GO" id="GO:0005634">
    <property type="term" value="C:nucleus"/>
    <property type="evidence" value="ECO:0007669"/>
    <property type="project" value="UniProtKB-SubCell"/>
</dbReference>
<evidence type="ECO:0000256" key="1">
    <source>
        <dbReference type="ARBA" id="ARBA00004123"/>
    </source>
</evidence>
<accession>A0AAE1HRN6</accession>
<reference evidence="5" key="1">
    <citation type="submission" date="2021-07" db="EMBL/GenBank/DDBJ databases">
        <authorList>
            <person name="Catto M.A."/>
            <person name="Jacobson A."/>
            <person name="Kennedy G."/>
            <person name="Labadie P."/>
            <person name="Hunt B.G."/>
            <person name="Srinivasan R."/>
        </authorList>
    </citation>
    <scope>NUCLEOTIDE SEQUENCE</scope>
    <source>
        <strain evidence="5">PL_HMW_Pooled</strain>
        <tissue evidence="5">Head</tissue>
    </source>
</reference>
<feature type="domain" description="JmjC" evidence="4">
    <location>
        <begin position="185"/>
        <end position="353"/>
    </location>
</feature>
<feature type="region of interest" description="Disordered" evidence="3">
    <location>
        <begin position="578"/>
        <end position="602"/>
    </location>
</feature>
<proteinExistence type="predicted"/>
<dbReference type="SMART" id="SM00558">
    <property type="entry name" value="JmjC"/>
    <property type="match status" value="1"/>
</dbReference>
<evidence type="ECO:0000256" key="2">
    <source>
        <dbReference type="ARBA" id="ARBA00023242"/>
    </source>
</evidence>
<dbReference type="PANTHER" id="PTHR10694">
    <property type="entry name" value="LYSINE-SPECIFIC DEMETHYLASE"/>
    <property type="match status" value="1"/>
</dbReference>
<evidence type="ECO:0000256" key="3">
    <source>
        <dbReference type="SAM" id="MobiDB-lite"/>
    </source>
</evidence>
<dbReference type="SUPFAM" id="SSF51197">
    <property type="entry name" value="Clavaminate synthase-like"/>
    <property type="match status" value="1"/>
</dbReference>
<gene>
    <name evidence="5" type="ORF">KUF71_013810</name>
</gene>
<dbReference type="GO" id="GO:0010468">
    <property type="term" value="P:regulation of gene expression"/>
    <property type="evidence" value="ECO:0007669"/>
    <property type="project" value="TreeGrafter"/>
</dbReference>
<dbReference type="PANTHER" id="PTHR10694:SF113">
    <property type="entry name" value="PROTEIN JUMONJI"/>
    <property type="match status" value="1"/>
</dbReference>
<dbReference type="Pfam" id="PF02373">
    <property type="entry name" value="JmjC"/>
    <property type="match status" value="1"/>
</dbReference>
<comment type="caution">
    <text evidence="5">The sequence shown here is derived from an EMBL/GenBank/DDBJ whole genome shotgun (WGS) entry which is preliminary data.</text>
</comment>
<sequence length="602" mass="67990">MAMSMPHFCKEEYGVRRYSLTSEEFMQPCKLFDVMSRDPEVCAAGAFIGELNNLPEYTPDAIRREVQAIKAELKRQTTFYPVVQQRQCLWSELGSLAITPQYFKYAENRQVRKDFLEEIMPLDFSCRKRTTFLLTKEEALQSGGVSKLLDTFFDGCSLEGRKIMYAPGLSMPKGKEIGMAPGLKMCHMDSPNIAKLEFTDPKGKTTNSIPGINIPTVYVGTEYSSFNLHAEDFFFQSINRMVEGSDKFWFVIPPAYHNDFTVWMSQCGVCKDGSADTNCASYLQHKHFFVDPRVVVQAGFPVRTIRQRPGDVVYLLPAAIHWGINVGFNINEAVNCASSSWLKSGMMAKPPCSCRETLKEMLGVQLGSVLMEAGLSQNEFQNWECGRIVNIFDQDDIMNPYCLKRGKCPFSMANLLGEELSATDDSQEDCKELRKCYYQFQGPILDGFIGTIIVDVDDTDDDGDDDDDEQSDGKDCVEDGATRKDGCKLVYKCLLPCTCPCQCTCKCPFQALKQGKSGLSNLTNHMKSWHKKLPSQDLQDKIDEATELYDKRNRNFSSPFESTCDKCGKVIQETSNENENLKRHKSSSLCTKVKPSKSRRKI</sequence>